<keyword evidence="2" id="KW-0560">Oxidoreductase</keyword>
<evidence type="ECO:0000313" key="3">
    <source>
        <dbReference type="EMBL" id="QDO96354.1"/>
    </source>
</evidence>
<evidence type="ECO:0000256" key="2">
    <source>
        <dbReference type="ARBA" id="ARBA00023002"/>
    </source>
</evidence>
<evidence type="ECO:0000256" key="1">
    <source>
        <dbReference type="ARBA" id="ARBA00006484"/>
    </source>
</evidence>
<keyword evidence="4" id="KW-1185">Reference proteome</keyword>
<dbReference type="GO" id="GO:0016614">
    <property type="term" value="F:oxidoreductase activity, acting on CH-OH group of donors"/>
    <property type="evidence" value="ECO:0007669"/>
    <property type="project" value="UniProtKB-ARBA"/>
</dbReference>
<protein>
    <submittedName>
        <fullName evidence="3">SDR family oxidoreductase</fullName>
    </submittedName>
</protein>
<dbReference type="RefSeq" id="WP_144067335.1">
    <property type="nucleotide sequence ID" value="NZ_CP041636.1"/>
</dbReference>
<dbReference type="InterPro" id="IPR002347">
    <property type="entry name" value="SDR_fam"/>
</dbReference>
<reference evidence="3 4" key="1">
    <citation type="submission" date="2019-07" db="EMBL/GenBank/DDBJ databases">
        <title>Genome sequencing for Ferrovibrio sp. K5.</title>
        <authorList>
            <person name="Park S.-J."/>
        </authorList>
    </citation>
    <scope>NUCLEOTIDE SEQUENCE [LARGE SCALE GENOMIC DNA]</scope>
    <source>
        <strain evidence="3 4">K5</strain>
    </source>
</reference>
<name>A0A516GXT1_9PROT</name>
<dbReference type="OrthoDB" id="9808814at2"/>
<dbReference type="InterPro" id="IPR036291">
    <property type="entry name" value="NAD(P)-bd_dom_sf"/>
</dbReference>
<dbReference type="SUPFAM" id="SSF51735">
    <property type="entry name" value="NAD(P)-binding Rossmann-fold domains"/>
    <property type="match status" value="1"/>
</dbReference>
<evidence type="ECO:0000313" key="4">
    <source>
        <dbReference type="Proteomes" id="UP000317496"/>
    </source>
</evidence>
<dbReference type="Gene3D" id="3.40.50.720">
    <property type="entry name" value="NAD(P)-binding Rossmann-like Domain"/>
    <property type="match status" value="1"/>
</dbReference>
<dbReference type="AlphaFoldDB" id="A0A516GXT1"/>
<dbReference type="Proteomes" id="UP000317496">
    <property type="component" value="Chromosome"/>
</dbReference>
<dbReference type="KEGG" id="fer:FNB15_03255"/>
<gene>
    <name evidence="3" type="ORF">FNB15_03255</name>
</gene>
<accession>A0A516GXT1</accession>
<organism evidence="3 4">
    <name type="scientific">Ferrovibrio terrae</name>
    <dbReference type="NCBI Taxonomy" id="2594003"/>
    <lineage>
        <taxon>Bacteria</taxon>
        <taxon>Pseudomonadati</taxon>
        <taxon>Pseudomonadota</taxon>
        <taxon>Alphaproteobacteria</taxon>
        <taxon>Rhodospirillales</taxon>
        <taxon>Rhodospirillaceae</taxon>
        <taxon>Ferrovibrio</taxon>
    </lineage>
</organism>
<dbReference type="PANTHER" id="PTHR48107">
    <property type="entry name" value="NADPH-DEPENDENT ALDEHYDE REDUCTASE-LIKE PROTEIN, CHLOROPLASTIC-RELATED"/>
    <property type="match status" value="1"/>
</dbReference>
<dbReference type="EMBL" id="CP041636">
    <property type="protein sequence ID" value="QDO96354.1"/>
    <property type="molecule type" value="Genomic_DNA"/>
</dbReference>
<sequence>MDRTDFNAKWQAGATSALVTGASGAFGGAVAAALRRQGVHLLLSGQSELRLAETRARLEQAVPGATRIDLLPADLGQHAGQQQLALALQQQDIGILVHAAAVQGPIGPAWNNDPLKMRAAFEVNLFAAIALCNAAAAAMPARGGGKIICFSGGGATAPRADFSAYASTKAALVRYCECLAVETRDTGIDVNCIAPGAALTRMTREIFAAGAGVNAKERQAVETAAAGTEDTLGRAADLCAFLASPRSHGITGKLISAVWDPWPSLAEHIDDLQAKDIYTLRRIVPADRGLTWGN</sequence>
<dbReference type="CDD" id="cd05233">
    <property type="entry name" value="SDR_c"/>
    <property type="match status" value="1"/>
</dbReference>
<comment type="similarity">
    <text evidence="1">Belongs to the short-chain dehydrogenases/reductases (SDR) family.</text>
</comment>
<proteinExistence type="inferred from homology"/>
<dbReference type="Pfam" id="PF00106">
    <property type="entry name" value="adh_short"/>
    <property type="match status" value="1"/>
</dbReference>
<dbReference type="PRINTS" id="PR00081">
    <property type="entry name" value="GDHRDH"/>
</dbReference>